<dbReference type="AlphaFoldDB" id="A0A4Q4ZKV3"/>
<dbReference type="SUPFAM" id="SSF51695">
    <property type="entry name" value="PLC-like phosphodiesterases"/>
    <property type="match status" value="1"/>
</dbReference>
<dbReference type="RefSeq" id="WP_134713091.1">
    <property type="nucleotide sequence ID" value="NZ_SDKM01000001.1"/>
</dbReference>
<sequence length="348" mass="37242">MARHRRTVAVVLATLAALAAASTGLVVLRGMSSGGADGGSWTGTCAGSAELCDRRLDQVAFATTHNSMNAAADGFGYPDQQSGIAAQLAAGVRGFLVDAYLGSVRSVDGKQVVYTDITTTSRANLLVQATHKESVRRAVDLRRRAGAPSDDAPRQVYLCHQFCELGAQSMTSVVATWRRFLDEHPDEVLVIVIQDEMPAEPLRDALDDLAPYLATLDPAKPLPTLGEMLASGRRAVVGLENGDLGPDLPNVFTDGLVQEVPYTYRRTSSLESPLSCRRHRGSTSAPLFLLNHWITPASESAAASVNEADVLGDRIDMCARLRRQPVNLVAVDFYESGDLLPVVAALNE</sequence>
<proteinExistence type="predicted"/>
<dbReference type="GO" id="GO:0008081">
    <property type="term" value="F:phosphoric diester hydrolase activity"/>
    <property type="evidence" value="ECO:0007669"/>
    <property type="project" value="InterPro"/>
</dbReference>
<dbReference type="PANTHER" id="PTHR13593">
    <property type="match status" value="1"/>
</dbReference>
<protein>
    <recommendedName>
        <fullName evidence="4">Phosphatidylinositol diacylglycerol-lyase</fullName>
    </recommendedName>
</protein>
<feature type="signal peptide" evidence="1">
    <location>
        <begin position="1"/>
        <end position="19"/>
    </location>
</feature>
<name>A0A4Q4ZKV3_9ACTN</name>
<dbReference type="InterPro" id="IPR051057">
    <property type="entry name" value="PI-PLC_domain"/>
</dbReference>
<dbReference type="Pfam" id="PF26146">
    <property type="entry name" value="PI-PLC_X"/>
    <property type="match status" value="1"/>
</dbReference>
<reference evidence="2 3" key="1">
    <citation type="submission" date="2019-01" db="EMBL/GenBank/DDBJ databases">
        <title>Nocardioides guangzhouensis sp. nov., an actinobacterium isolated from soil.</title>
        <authorList>
            <person name="Fu Y."/>
            <person name="Cai Y."/>
            <person name="Lin Z."/>
            <person name="Chen P."/>
        </authorList>
    </citation>
    <scope>NUCLEOTIDE SEQUENCE [LARGE SCALE GENOMIC DNA]</scope>
    <source>
        <strain evidence="2 3">130</strain>
    </source>
</reference>
<evidence type="ECO:0000256" key="1">
    <source>
        <dbReference type="SAM" id="SignalP"/>
    </source>
</evidence>
<dbReference type="PANTHER" id="PTHR13593:SF140">
    <property type="entry name" value="PLC-LIKE PHOSPHODIESTERASE"/>
    <property type="match status" value="1"/>
</dbReference>
<dbReference type="InterPro" id="IPR017946">
    <property type="entry name" value="PLC-like_Pdiesterase_TIM-brl"/>
</dbReference>
<keyword evidence="3" id="KW-1185">Reference proteome</keyword>
<evidence type="ECO:0000313" key="3">
    <source>
        <dbReference type="Proteomes" id="UP000295198"/>
    </source>
</evidence>
<organism evidence="2 3">
    <name type="scientific">Nocardioides guangzhouensis</name>
    <dbReference type="NCBI Taxonomy" id="2497878"/>
    <lineage>
        <taxon>Bacteria</taxon>
        <taxon>Bacillati</taxon>
        <taxon>Actinomycetota</taxon>
        <taxon>Actinomycetes</taxon>
        <taxon>Propionibacteriales</taxon>
        <taxon>Nocardioidaceae</taxon>
        <taxon>Nocardioides</taxon>
    </lineage>
</organism>
<accession>A0A4Q4ZKV3</accession>
<evidence type="ECO:0008006" key="4">
    <source>
        <dbReference type="Google" id="ProtNLM"/>
    </source>
</evidence>
<feature type="chain" id="PRO_5038428040" description="Phosphatidylinositol diacylglycerol-lyase" evidence="1">
    <location>
        <begin position="20"/>
        <end position="348"/>
    </location>
</feature>
<comment type="caution">
    <text evidence="2">The sequence shown here is derived from an EMBL/GenBank/DDBJ whole genome shotgun (WGS) entry which is preliminary data.</text>
</comment>
<evidence type="ECO:0000313" key="2">
    <source>
        <dbReference type="EMBL" id="RYP89012.1"/>
    </source>
</evidence>
<dbReference type="GO" id="GO:0006629">
    <property type="term" value="P:lipid metabolic process"/>
    <property type="evidence" value="ECO:0007669"/>
    <property type="project" value="InterPro"/>
</dbReference>
<dbReference type="OrthoDB" id="5240859at2"/>
<gene>
    <name evidence="2" type="ORF">EKO23_00855</name>
</gene>
<dbReference type="Proteomes" id="UP000295198">
    <property type="component" value="Unassembled WGS sequence"/>
</dbReference>
<dbReference type="EMBL" id="SDKM01000001">
    <property type="protein sequence ID" value="RYP89012.1"/>
    <property type="molecule type" value="Genomic_DNA"/>
</dbReference>
<dbReference type="Gene3D" id="3.20.20.190">
    <property type="entry name" value="Phosphatidylinositol (PI) phosphodiesterase"/>
    <property type="match status" value="1"/>
</dbReference>
<keyword evidence="1" id="KW-0732">Signal</keyword>